<evidence type="ECO:0000256" key="1">
    <source>
        <dbReference type="SAM" id="MobiDB-lite"/>
    </source>
</evidence>
<dbReference type="GO" id="GO:0051536">
    <property type="term" value="F:iron-sulfur cluster binding"/>
    <property type="evidence" value="ECO:0007669"/>
    <property type="project" value="InterPro"/>
</dbReference>
<dbReference type="Pfam" id="PF07992">
    <property type="entry name" value="Pyr_redox_2"/>
    <property type="match status" value="1"/>
</dbReference>
<protein>
    <submittedName>
        <fullName evidence="3">NADH-dependent reduced ferredoxin:NADP+ oxidoreductase subunit B</fullName>
    </submittedName>
</protein>
<dbReference type="SUPFAM" id="SSF46548">
    <property type="entry name" value="alpha-helical ferredoxin"/>
    <property type="match status" value="1"/>
</dbReference>
<dbReference type="AlphaFoldDB" id="A0A3B0S0N6"/>
<dbReference type="InterPro" id="IPR028261">
    <property type="entry name" value="DPD_II"/>
</dbReference>
<dbReference type="Pfam" id="PF14691">
    <property type="entry name" value="Fer4_20"/>
    <property type="match status" value="1"/>
</dbReference>
<feature type="domain" description="4Fe-4S ferredoxin-type" evidence="2">
    <location>
        <begin position="40"/>
        <end position="70"/>
    </location>
</feature>
<dbReference type="GO" id="GO:0016491">
    <property type="term" value="F:oxidoreductase activity"/>
    <property type="evidence" value="ECO:0007669"/>
    <property type="project" value="InterPro"/>
</dbReference>
<dbReference type="PANTHER" id="PTHR42783:SF3">
    <property type="entry name" value="GLUTAMATE SYNTHASE [NADPH] SMALL CHAIN-RELATED"/>
    <property type="match status" value="1"/>
</dbReference>
<dbReference type="InterPro" id="IPR023753">
    <property type="entry name" value="FAD/NAD-binding_dom"/>
</dbReference>
<dbReference type="PROSITE" id="PS51379">
    <property type="entry name" value="4FE4S_FER_2"/>
    <property type="match status" value="1"/>
</dbReference>
<dbReference type="InterPro" id="IPR006004">
    <property type="entry name" value="SudA-like"/>
</dbReference>
<dbReference type="Gene3D" id="3.50.50.60">
    <property type="entry name" value="FAD/NAD(P)-binding domain"/>
    <property type="match status" value="2"/>
</dbReference>
<dbReference type="InterPro" id="IPR017896">
    <property type="entry name" value="4Fe4S_Fe-S-bd"/>
</dbReference>
<dbReference type="InterPro" id="IPR036188">
    <property type="entry name" value="FAD/NAD-bd_sf"/>
</dbReference>
<dbReference type="PANTHER" id="PTHR42783">
    <property type="entry name" value="GLUTAMATE SYNTHASE [NADPH] SMALL CHAIN"/>
    <property type="match status" value="1"/>
</dbReference>
<evidence type="ECO:0000313" key="3">
    <source>
        <dbReference type="EMBL" id="VAV97302.1"/>
    </source>
</evidence>
<dbReference type="Gene3D" id="1.10.1060.10">
    <property type="entry name" value="Alpha-helical ferredoxin"/>
    <property type="match status" value="1"/>
</dbReference>
<dbReference type="PRINTS" id="PR00419">
    <property type="entry name" value="ADXRDTASE"/>
</dbReference>
<dbReference type="EMBL" id="UOEK01000116">
    <property type="protein sequence ID" value="VAV97302.1"/>
    <property type="molecule type" value="Genomic_DNA"/>
</dbReference>
<evidence type="ECO:0000259" key="2">
    <source>
        <dbReference type="PROSITE" id="PS51379"/>
    </source>
</evidence>
<dbReference type="SUPFAM" id="SSF51971">
    <property type="entry name" value="Nucleotide-binding domain"/>
    <property type="match status" value="1"/>
</dbReference>
<proteinExistence type="predicted"/>
<accession>A0A3B0S0N6</accession>
<dbReference type="InterPro" id="IPR009051">
    <property type="entry name" value="Helical_ferredxn"/>
</dbReference>
<organism evidence="3">
    <name type="scientific">hydrothermal vent metagenome</name>
    <dbReference type="NCBI Taxonomy" id="652676"/>
    <lineage>
        <taxon>unclassified sequences</taxon>
        <taxon>metagenomes</taxon>
        <taxon>ecological metagenomes</taxon>
    </lineage>
</organism>
<sequence>MGRDLSRRERLKLTRQEMHERPPESRAVNFEEVNLGYTPEQAVAEADRCILCARPTCIEGCPVGIDIREFVRLVAKEQFQDAVDVIKRDSLLPAICGRVCPQEDQCEGACVLAKKYKSVAIGNLERFVADYERGHGGQTDTMDVPKTGKRVAVVGSGPAGLACAADLVRAGHDVTVFEALHELGGVLIYGIPEFRLPKEIVRAEVDQLAALGVRFETNAVIGMIETIDELLEDDGFDAVFLGVGAGLPRFLGVPGENLIGVYSANEFLTRVNLMRAYEAGAETPLLDLYRKTVAVFGGGNTAMDAVRTARRLGAAPATILYRRSEAEMPARAEEVAHAKAEGIEFETLVAPIELLGDEDGWLTGVRLQRMELGEPDDSGRRRPQPIPDDEFEITIDVAVVAIGNDPNPLIQKTTPDLEQTAWGTIVADPQTGRTAKVAVFAGGDIVTGGATVILAMGAGRRAAASIDEYLKTGVWEIVAETEA</sequence>
<dbReference type="NCBIfam" id="TIGR01316">
    <property type="entry name" value="gltA"/>
    <property type="match status" value="1"/>
</dbReference>
<name>A0A3B0S0N6_9ZZZZ</name>
<feature type="region of interest" description="Disordered" evidence="1">
    <location>
        <begin position="1"/>
        <end position="24"/>
    </location>
</feature>
<reference evidence="3" key="1">
    <citation type="submission" date="2018-06" db="EMBL/GenBank/DDBJ databases">
        <authorList>
            <person name="Zhirakovskaya E."/>
        </authorList>
    </citation>
    <scope>NUCLEOTIDE SEQUENCE</scope>
</reference>
<gene>
    <name evidence="3" type="ORF">MNBD_ACTINO02-305</name>
</gene>